<dbReference type="AlphaFoldDB" id="A0A853DIE8"/>
<dbReference type="PANTHER" id="PTHR42929:SF1">
    <property type="entry name" value="INNER MEMBRANE ABC TRANSPORTER PERMEASE PROTEIN YDCU-RELATED"/>
    <property type="match status" value="1"/>
</dbReference>
<comment type="caution">
    <text evidence="10">The sequence shown here is derived from an EMBL/GenBank/DDBJ whole genome shotgun (WGS) entry which is preliminary data.</text>
</comment>
<evidence type="ECO:0000259" key="9">
    <source>
        <dbReference type="PROSITE" id="PS50928"/>
    </source>
</evidence>
<accession>A0A853DIE8</accession>
<feature type="transmembrane region" description="Helical" evidence="8">
    <location>
        <begin position="91"/>
        <end position="117"/>
    </location>
</feature>
<reference evidence="10 11" key="1">
    <citation type="submission" date="2020-07" db="EMBL/GenBank/DDBJ databases">
        <title>Sequencing the genomes of 1000 actinobacteria strains.</title>
        <authorList>
            <person name="Klenk H.-P."/>
        </authorList>
    </citation>
    <scope>NUCLEOTIDE SEQUENCE [LARGE SCALE GENOMIC DNA]</scope>
    <source>
        <strain evidence="10 11">DSM 29531</strain>
    </source>
</reference>
<dbReference type="Pfam" id="PF00528">
    <property type="entry name" value="BPD_transp_1"/>
    <property type="match status" value="1"/>
</dbReference>
<dbReference type="PROSITE" id="PS50928">
    <property type="entry name" value="ABC_TM1"/>
    <property type="match status" value="1"/>
</dbReference>
<keyword evidence="6 8" id="KW-1133">Transmembrane helix</keyword>
<evidence type="ECO:0000256" key="3">
    <source>
        <dbReference type="ARBA" id="ARBA00022448"/>
    </source>
</evidence>
<feature type="transmembrane region" description="Helical" evidence="8">
    <location>
        <begin position="199"/>
        <end position="222"/>
    </location>
</feature>
<keyword evidence="5 8" id="KW-0812">Transmembrane</keyword>
<evidence type="ECO:0000256" key="4">
    <source>
        <dbReference type="ARBA" id="ARBA00022475"/>
    </source>
</evidence>
<dbReference type="InterPro" id="IPR035906">
    <property type="entry name" value="MetI-like_sf"/>
</dbReference>
<protein>
    <submittedName>
        <fullName evidence="10">Spermidine/putrescine transport system permease protein</fullName>
    </submittedName>
</protein>
<dbReference type="SUPFAM" id="SSF161098">
    <property type="entry name" value="MetI-like"/>
    <property type="match status" value="1"/>
</dbReference>
<feature type="domain" description="ABC transmembrane type-1" evidence="9">
    <location>
        <begin position="57"/>
        <end position="263"/>
    </location>
</feature>
<evidence type="ECO:0000256" key="8">
    <source>
        <dbReference type="RuleBase" id="RU363032"/>
    </source>
</evidence>
<keyword evidence="7 8" id="KW-0472">Membrane</keyword>
<keyword evidence="11" id="KW-1185">Reference proteome</keyword>
<evidence type="ECO:0000256" key="1">
    <source>
        <dbReference type="ARBA" id="ARBA00004651"/>
    </source>
</evidence>
<evidence type="ECO:0000313" key="10">
    <source>
        <dbReference type="EMBL" id="NYJ76558.1"/>
    </source>
</evidence>
<dbReference type="Gene3D" id="1.10.3720.10">
    <property type="entry name" value="MetI-like"/>
    <property type="match status" value="1"/>
</dbReference>
<keyword evidence="4" id="KW-1003">Cell membrane</keyword>
<evidence type="ECO:0000256" key="5">
    <source>
        <dbReference type="ARBA" id="ARBA00022692"/>
    </source>
</evidence>
<proteinExistence type="inferred from homology"/>
<dbReference type="RefSeq" id="WP_343048633.1">
    <property type="nucleotide sequence ID" value="NZ_JACCFW010000003.1"/>
</dbReference>
<keyword evidence="3 8" id="KW-0813">Transport</keyword>
<dbReference type="InterPro" id="IPR000515">
    <property type="entry name" value="MetI-like"/>
</dbReference>
<feature type="transmembrane region" description="Helical" evidence="8">
    <location>
        <begin position="242"/>
        <end position="266"/>
    </location>
</feature>
<gene>
    <name evidence="10" type="ORF">HNR15_003576</name>
</gene>
<dbReference type="PANTHER" id="PTHR42929">
    <property type="entry name" value="INNER MEMBRANE ABC TRANSPORTER PERMEASE PROTEIN YDCU-RELATED-RELATED"/>
    <property type="match status" value="1"/>
</dbReference>
<comment type="subcellular location">
    <subcellularLocation>
        <location evidence="1 8">Cell membrane</location>
        <topology evidence="1 8">Multi-pass membrane protein</topology>
    </subcellularLocation>
</comment>
<dbReference type="GO" id="GO:0005886">
    <property type="term" value="C:plasma membrane"/>
    <property type="evidence" value="ECO:0007669"/>
    <property type="project" value="UniProtKB-SubCell"/>
</dbReference>
<dbReference type="Proteomes" id="UP000571817">
    <property type="component" value="Unassembled WGS sequence"/>
</dbReference>
<feature type="transmembrane region" description="Helical" evidence="8">
    <location>
        <begin position="137"/>
        <end position="163"/>
    </location>
</feature>
<feature type="transmembrane region" description="Helical" evidence="8">
    <location>
        <begin position="63"/>
        <end position="84"/>
    </location>
</feature>
<evidence type="ECO:0000256" key="7">
    <source>
        <dbReference type="ARBA" id="ARBA00023136"/>
    </source>
</evidence>
<evidence type="ECO:0000313" key="11">
    <source>
        <dbReference type="Proteomes" id="UP000571817"/>
    </source>
</evidence>
<dbReference type="EMBL" id="JACCFW010000003">
    <property type="protein sequence ID" value="NYJ76558.1"/>
    <property type="molecule type" value="Genomic_DNA"/>
</dbReference>
<sequence>MILLAPAVTIVALLVLAPLVLVVRNSFATADEYGAVQGGFTWANYAALNDPAYFKVLGYSLEVAALNTLICITAGYVISIYVTSRPPTRQLLVLLLLVIPFWTDFLVRTFALINVLAPGGPLNTLTNAIGITHGPTSWVPSTGATFIGLVYAFLPTAVFPIYASLRGIDPNLSEAAADLGCGWWKTHFRVLIPMARQGILASILLVFIPTLGVYVIPVLLGGGKRQIVGNVIVTLYTEFRNAPLGAAASVVLLLLMMASVLVIGLLSRRLRRSL</sequence>
<dbReference type="GO" id="GO:0055085">
    <property type="term" value="P:transmembrane transport"/>
    <property type="evidence" value="ECO:0007669"/>
    <property type="project" value="InterPro"/>
</dbReference>
<comment type="similarity">
    <text evidence="2">Belongs to the binding-protein-dependent transport system permease family. CysTW subfamily.</text>
</comment>
<name>A0A853DIE8_9MICO</name>
<dbReference type="CDD" id="cd06261">
    <property type="entry name" value="TM_PBP2"/>
    <property type="match status" value="1"/>
</dbReference>
<organism evidence="10 11">
    <name type="scientific">Allobranchiibius huperziae</name>
    <dbReference type="NCBI Taxonomy" id="1874116"/>
    <lineage>
        <taxon>Bacteria</taxon>
        <taxon>Bacillati</taxon>
        <taxon>Actinomycetota</taxon>
        <taxon>Actinomycetes</taxon>
        <taxon>Micrococcales</taxon>
        <taxon>Dermacoccaceae</taxon>
        <taxon>Allobranchiibius</taxon>
    </lineage>
</organism>
<evidence type="ECO:0000256" key="6">
    <source>
        <dbReference type="ARBA" id="ARBA00022989"/>
    </source>
</evidence>
<evidence type="ECO:0000256" key="2">
    <source>
        <dbReference type="ARBA" id="ARBA00007069"/>
    </source>
</evidence>